<feature type="transmembrane region" description="Helical" evidence="14">
    <location>
        <begin position="18"/>
        <end position="36"/>
    </location>
</feature>
<evidence type="ECO:0000256" key="14">
    <source>
        <dbReference type="SAM" id="Phobius"/>
    </source>
</evidence>
<feature type="compositionally biased region" description="Basic and acidic residues" evidence="13">
    <location>
        <begin position="489"/>
        <end position="502"/>
    </location>
</feature>
<feature type="transmembrane region" description="Helical" evidence="14">
    <location>
        <begin position="286"/>
        <end position="308"/>
    </location>
</feature>
<dbReference type="Proteomes" id="UP000824081">
    <property type="component" value="Unassembled WGS sequence"/>
</dbReference>
<proteinExistence type="inferred from homology"/>
<feature type="transmembrane region" description="Helical" evidence="14">
    <location>
        <begin position="197"/>
        <end position="220"/>
    </location>
</feature>
<dbReference type="GO" id="GO:0006811">
    <property type="term" value="P:monoatomic ion transport"/>
    <property type="evidence" value="ECO:0007669"/>
    <property type="project" value="UniProtKB-KW"/>
</dbReference>
<dbReference type="GO" id="GO:0042910">
    <property type="term" value="F:xenobiotic transmembrane transporter activity"/>
    <property type="evidence" value="ECO:0007669"/>
    <property type="project" value="InterPro"/>
</dbReference>
<evidence type="ECO:0000256" key="2">
    <source>
        <dbReference type="ARBA" id="ARBA00004651"/>
    </source>
</evidence>
<dbReference type="AlphaFoldDB" id="A0A9D1MEK5"/>
<feature type="region of interest" description="Disordered" evidence="13">
    <location>
        <begin position="478"/>
        <end position="502"/>
    </location>
</feature>
<keyword evidence="5" id="KW-0813">Transport</keyword>
<evidence type="ECO:0000256" key="13">
    <source>
        <dbReference type="SAM" id="MobiDB-lite"/>
    </source>
</evidence>
<evidence type="ECO:0000256" key="4">
    <source>
        <dbReference type="ARBA" id="ARBA00020268"/>
    </source>
</evidence>
<keyword evidence="9 14" id="KW-1133">Transmembrane helix</keyword>
<keyword evidence="6" id="KW-0050">Antiport</keyword>
<evidence type="ECO:0000313" key="16">
    <source>
        <dbReference type="Proteomes" id="UP000824081"/>
    </source>
</evidence>
<comment type="subcellular location">
    <subcellularLocation>
        <location evidence="2">Cell membrane</location>
        <topology evidence="2">Multi-pass membrane protein</topology>
    </subcellularLocation>
</comment>
<evidence type="ECO:0000256" key="11">
    <source>
        <dbReference type="ARBA" id="ARBA00023136"/>
    </source>
</evidence>
<dbReference type="PANTHER" id="PTHR43298:SF2">
    <property type="entry name" value="FMN_FAD EXPORTER YEEO-RELATED"/>
    <property type="match status" value="1"/>
</dbReference>
<gene>
    <name evidence="15" type="ORF">IAC57_00610</name>
</gene>
<evidence type="ECO:0000256" key="8">
    <source>
        <dbReference type="ARBA" id="ARBA00022692"/>
    </source>
</evidence>
<reference evidence="15" key="2">
    <citation type="journal article" date="2021" name="PeerJ">
        <title>Extensive microbial diversity within the chicken gut microbiome revealed by metagenomics and culture.</title>
        <authorList>
            <person name="Gilroy R."/>
            <person name="Ravi A."/>
            <person name="Getino M."/>
            <person name="Pursley I."/>
            <person name="Horton D.L."/>
            <person name="Alikhan N.F."/>
            <person name="Baker D."/>
            <person name="Gharbi K."/>
            <person name="Hall N."/>
            <person name="Watson M."/>
            <person name="Adriaenssens E.M."/>
            <person name="Foster-Nyarko E."/>
            <person name="Jarju S."/>
            <person name="Secka A."/>
            <person name="Antonio M."/>
            <person name="Oren A."/>
            <person name="Chaudhuri R.R."/>
            <person name="La Ragione R."/>
            <person name="Hildebrand F."/>
            <person name="Pallen M.J."/>
        </authorList>
    </citation>
    <scope>NUCLEOTIDE SEQUENCE</scope>
    <source>
        <strain evidence="15">11687</strain>
    </source>
</reference>
<organism evidence="15 16">
    <name type="scientific">Candidatus Scatosoma pullistercoris</name>
    <dbReference type="NCBI Taxonomy" id="2840934"/>
    <lineage>
        <taxon>Bacteria</taxon>
        <taxon>Bacillati</taxon>
        <taxon>Bacillota</taxon>
        <taxon>Clostridia</taxon>
        <taxon>Candidatus Scatosoma</taxon>
    </lineage>
</organism>
<dbReference type="Pfam" id="PF01554">
    <property type="entry name" value="MatE"/>
    <property type="match status" value="2"/>
</dbReference>
<comment type="similarity">
    <text evidence="3">Belongs to the multi antimicrobial extrusion (MATE) (TC 2.A.66.1) family.</text>
</comment>
<evidence type="ECO:0000256" key="12">
    <source>
        <dbReference type="ARBA" id="ARBA00031636"/>
    </source>
</evidence>
<feature type="transmembrane region" description="Helical" evidence="14">
    <location>
        <begin position="170"/>
        <end position="191"/>
    </location>
</feature>
<feature type="transmembrane region" description="Helical" evidence="14">
    <location>
        <begin position="320"/>
        <end position="344"/>
    </location>
</feature>
<dbReference type="PIRSF" id="PIRSF006603">
    <property type="entry name" value="DinF"/>
    <property type="match status" value="1"/>
</dbReference>
<dbReference type="InterPro" id="IPR050222">
    <property type="entry name" value="MATE_MdtK"/>
</dbReference>
<name>A0A9D1MEK5_9FIRM</name>
<feature type="transmembrane region" description="Helical" evidence="14">
    <location>
        <begin position="424"/>
        <end position="444"/>
    </location>
</feature>
<feature type="transmembrane region" description="Helical" evidence="14">
    <location>
        <begin position="241"/>
        <end position="266"/>
    </location>
</feature>
<dbReference type="EMBL" id="DVMZ01000016">
    <property type="protein sequence ID" value="HIU58578.1"/>
    <property type="molecule type" value="Genomic_DNA"/>
</dbReference>
<evidence type="ECO:0000313" key="15">
    <source>
        <dbReference type="EMBL" id="HIU58578.1"/>
    </source>
</evidence>
<evidence type="ECO:0000256" key="7">
    <source>
        <dbReference type="ARBA" id="ARBA00022475"/>
    </source>
</evidence>
<protein>
    <recommendedName>
        <fullName evidence="4">Probable multidrug resistance protein NorM</fullName>
    </recommendedName>
    <alternativeName>
        <fullName evidence="12">Multidrug-efflux transporter</fullName>
    </alternativeName>
</protein>
<feature type="transmembrane region" description="Helical" evidence="14">
    <location>
        <begin position="142"/>
        <end position="163"/>
    </location>
</feature>
<evidence type="ECO:0000256" key="1">
    <source>
        <dbReference type="ARBA" id="ARBA00003408"/>
    </source>
</evidence>
<dbReference type="InterPro" id="IPR048279">
    <property type="entry name" value="MdtK-like"/>
</dbReference>
<dbReference type="PANTHER" id="PTHR43298">
    <property type="entry name" value="MULTIDRUG RESISTANCE PROTEIN NORM-RELATED"/>
    <property type="match status" value="1"/>
</dbReference>
<dbReference type="NCBIfam" id="TIGR00797">
    <property type="entry name" value="matE"/>
    <property type="match status" value="1"/>
</dbReference>
<comment type="caution">
    <text evidence="15">The sequence shown here is derived from an EMBL/GenBank/DDBJ whole genome shotgun (WGS) entry which is preliminary data.</text>
</comment>
<evidence type="ECO:0000256" key="9">
    <source>
        <dbReference type="ARBA" id="ARBA00022989"/>
    </source>
</evidence>
<dbReference type="GO" id="GO:0015297">
    <property type="term" value="F:antiporter activity"/>
    <property type="evidence" value="ECO:0007669"/>
    <property type="project" value="UniProtKB-KW"/>
</dbReference>
<keyword evidence="8 14" id="KW-0812">Transmembrane</keyword>
<feature type="transmembrane region" description="Helical" evidence="14">
    <location>
        <begin position="370"/>
        <end position="390"/>
    </location>
</feature>
<dbReference type="GO" id="GO:0005886">
    <property type="term" value="C:plasma membrane"/>
    <property type="evidence" value="ECO:0007669"/>
    <property type="project" value="UniProtKB-SubCell"/>
</dbReference>
<evidence type="ECO:0000256" key="6">
    <source>
        <dbReference type="ARBA" id="ARBA00022449"/>
    </source>
</evidence>
<keyword evidence="10" id="KW-0406">Ion transport</keyword>
<accession>A0A9D1MEK5</accession>
<feature type="transmembrane region" description="Helical" evidence="14">
    <location>
        <begin position="101"/>
        <end position="122"/>
    </location>
</feature>
<keyword evidence="7" id="KW-1003">Cell membrane</keyword>
<comment type="function">
    <text evidence="1">Multidrug efflux pump.</text>
</comment>
<feature type="transmembrane region" description="Helical" evidence="14">
    <location>
        <begin position="397"/>
        <end position="418"/>
    </location>
</feature>
<dbReference type="InterPro" id="IPR002528">
    <property type="entry name" value="MATE_fam"/>
</dbReference>
<evidence type="ECO:0000256" key="3">
    <source>
        <dbReference type="ARBA" id="ARBA00010199"/>
    </source>
</evidence>
<feature type="transmembrane region" description="Helical" evidence="14">
    <location>
        <begin position="56"/>
        <end position="81"/>
    </location>
</feature>
<reference evidence="15" key="1">
    <citation type="submission" date="2020-10" db="EMBL/GenBank/DDBJ databases">
        <authorList>
            <person name="Gilroy R."/>
        </authorList>
    </citation>
    <scope>NUCLEOTIDE SEQUENCE</scope>
    <source>
        <strain evidence="15">11687</strain>
    </source>
</reference>
<sequence length="502" mass="54145">MHSAAVKQALTEGPIRRSLFFFALPIFLSNLFQQLYNSADSIIVGHFLGNRALAAVSSSGSLIFLLVGFFNGTAVGAGVIIARYFGAKKYDEMRRAIHTDLAFALAAGVILTVGGVLLTPSLLRLMKTPEEVLPQSIAYFRIYFLGSLAVVLYNIAVGILQALGDSRHPLYYLIFSAALNVVLDLLFVGVFRMSVGSAAAATAISQGVSALLCIIQLLRTKEVYRISLREIRFHKGMLGQILRYGLPSGVQNSVIALANVVVQSNINVFGDSAMSGCGSYSRVEGFAFLPITSFSLSLTTFIGQNLGARKFDRAKAGARFGIFCSVVMAELIGVAICLLAPYLIALFIDPGETAAAEVIRIGTRQARTEALFYCLLAFSHCIAGICRGAGKAGVPMCIMLACWCLIRIIYISIIVRFIPSINVIFWAYPLTWGLSSIIFLVYYLRSDWVHAFERRQSGALPPEAVSGAAQEGETGEFVNADGEISGADAAEKETDLGGRTDF</sequence>
<evidence type="ECO:0000256" key="10">
    <source>
        <dbReference type="ARBA" id="ARBA00023065"/>
    </source>
</evidence>
<dbReference type="CDD" id="cd13138">
    <property type="entry name" value="MATE_yoeA_like"/>
    <property type="match status" value="1"/>
</dbReference>
<evidence type="ECO:0000256" key="5">
    <source>
        <dbReference type="ARBA" id="ARBA00022448"/>
    </source>
</evidence>
<keyword evidence="11 14" id="KW-0472">Membrane</keyword>